<protein>
    <submittedName>
        <fullName evidence="3">Uncharacterized protein LOC107481545</fullName>
    </submittedName>
</protein>
<dbReference type="PANTHER" id="PTHR33144:SF45">
    <property type="entry name" value="TRANSPOSASE TNP1_EN_SPM-LIKE DOMAIN-CONTAINING PROTEIN"/>
    <property type="match status" value="1"/>
</dbReference>
<sequence length="495" mass="55838">MVCYVNDVVNKGWSTVVHLKPRDLYEMGYEIEEAADEDEPHQKQALDQFFAMPKCKRFANPLKSAPQPERGFDQSNEDIVHNSPTDSSPPNHDSIMQGNPDSTTDHSLPNQGSQEHTRHFGGRQSSEYWTVETIGTDGTIKTRRLKVKEMDNLTRDEQVVVNFEDQQAIGKSQGLLAGYLGTLAVDCKLFPINFSKWSGPLGIPRSRFEECFSNLLKPKFHFKISKGIAKRYCKLSLAKKWSQHRIKLWNEFYDTCMSRQAIIDNVPVGIDRDQWASFIQYRFLPSTMEMCRRNKEVRKKQTIPHTGGLKPISRKRHEIFLQTGRKISRGEMYIATHKKKDGSFVTDEARNIAEQIELLMTQNEKDEFGPSTNDAIGKVFGEEHSGRVRCLGMGATPTNTFRGANHPGQFANSSISMSSTNYSQADFKCLESKFDGTLTALKAYFLSKEGRIPTELTSIFDHGAQANDVENEIITPATGRASSLGGSNENCEDIV</sequence>
<feature type="region of interest" description="Disordered" evidence="1">
    <location>
        <begin position="60"/>
        <end position="125"/>
    </location>
</feature>
<dbReference type="Proteomes" id="UP000515211">
    <property type="component" value="Chromosome 1"/>
</dbReference>
<dbReference type="KEGG" id="adu:107481545"/>
<reference evidence="2" key="1">
    <citation type="journal article" date="2016" name="Nat. Genet.">
        <title>The genome sequences of Arachis duranensis and Arachis ipaensis, the diploid ancestors of cultivated peanut.</title>
        <authorList>
            <person name="Bertioli D.J."/>
            <person name="Cannon S.B."/>
            <person name="Froenicke L."/>
            <person name="Huang G."/>
            <person name="Farmer A.D."/>
            <person name="Cannon E.K."/>
            <person name="Liu X."/>
            <person name="Gao D."/>
            <person name="Clevenger J."/>
            <person name="Dash S."/>
            <person name="Ren L."/>
            <person name="Moretzsohn M.C."/>
            <person name="Shirasawa K."/>
            <person name="Huang W."/>
            <person name="Vidigal B."/>
            <person name="Abernathy B."/>
            <person name="Chu Y."/>
            <person name="Niederhuth C.E."/>
            <person name="Umale P."/>
            <person name="Araujo A.C."/>
            <person name="Kozik A."/>
            <person name="Kim K.D."/>
            <person name="Burow M.D."/>
            <person name="Varshney R.K."/>
            <person name="Wang X."/>
            <person name="Zhang X."/>
            <person name="Barkley N."/>
            <person name="Guimaraes P.M."/>
            <person name="Isobe S."/>
            <person name="Guo B."/>
            <person name="Liao B."/>
            <person name="Stalker H.T."/>
            <person name="Schmitz R.J."/>
            <person name="Scheffler B.E."/>
            <person name="Leal-Bertioli S.C."/>
            <person name="Xun X."/>
            <person name="Jackson S.A."/>
            <person name="Michelmore R."/>
            <person name="Ozias-Akins P."/>
        </authorList>
    </citation>
    <scope>NUCLEOTIDE SEQUENCE [LARGE SCALE GENOMIC DNA]</scope>
    <source>
        <strain evidence="2">cv. V14167</strain>
    </source>
</reference>
<proteinExistence type="predicted"/>
<evidence type="ECO:0000256" key="1">
    <source>
        <dbReference type="SAM" id="MobiDB-lite"/>
    </source>
</evidence>
<dbReference type="InterPro" id="IPR004252">
    <property type="entry name" value="Probable_transposase_24"/>
</dbReference>
<name>A0A6P5MS86_ARADU</name>
<evidence type="ECO:0000313" key="2">
    <source>
        <dbReference type="Proteomes" id="UP000515211"/>
    </source>
</evidence>
<dbReference type="Pfam" id="PF03004">
    <property type="entry name" value="Transposase_24"/>
    <property type="match status" value="1"/>
</dbReference>
<dbReference type="AlphaFoldDB" id="A0A6P5MS86"/>
<dbReference type="PANTHER" id="PTHR33144">
    <property type="entry name" value="OS10G0409366 PROTEIN-RELATED"/>
    <property type="match status" value="1"/>
</dbReference>
<dbReference type="RefSeq" id="XP_020986036.2">
    <property type="nucleotide sequence ID" value="XM_021130377.2"/>
</dbReference>
<accession>A0A6P5MS86</accession>
<organism evidence="2 3">
    <name type="scientific">Arachis duranensis</name>
    <name type="common">Wild peanut</name>
    <dbReference type="NCBI Taxonomy" id="130453"/>
    <lineage>
        <taxon>Eukaryota</taxon>
        <taxon>Viridiplantae</taxon>
        <taxon>Streptophyta</taxon>
        <taxon>Embryophyta</taxon>
        <taxon>Tracheophyta</taxon>
        <taxon>Spermatophyta</taxon>
        <taxon>Magnoliopsida</taxon>
        <taxon>eudicotyledons</taxon>
        <taxon>Gunneridae</taxon>
        <taxon>Pentapetalae</taxon>
        <taxon>rosids</taxon>
        <taxon>fabids</taxon>
        <taxon>Fabales</taxon>
        <taxon>Fabaceae</taxon>
        <taxon>Papilionoideae</taxon>
        <taxon>50 kb inversion clade</taxon>
        <taxon>dalbergioids sensu lato</taxon>
        <taxon>Dalbergieae</taxon>
        <taxon>Pterocarpus clade</taxon>
        <taxon>Arachis</taxon>
    </lineage>
</organism>
<reference evidence="3" key="2">
    <citation type="submission" date="2025-08" db="UniProtKB">
        <authorList>
            <consortium name="RefSeq"/>
        </authorList>
    </citation>
    <scope>IDENTIFICATION</scope>
    <source>
        <tissue evidence="3">Whole plant</tissue>
    </source>
</reference>
<feature type="compositionally biased region" description="Polar residues" evidence="1">
    <location>
        <begin position="82"/>
        <end position="114"/>
    </location>
</feature>
<keyword evidence="2" id="KW-1185">Reference proteome</keyword>
<evidence type="ECO:0000313" key="3">
    <source>
        <dbReference type="RefSeq" id="XP_020986036.2"/>
    </source>
</evidence>
<dbReference type="GeneID" id="107481545"/>
<gene>
    <name evidence="3" type="primary">LOC107481545</name>
</gene>